<name>A0ABU5J441_9BACI</name>
<accession>A0ABU5J441</accession>
<keyword evidence="2" id="KW-1185">Reference proteome</keyword>
<dbReference type="Proteomes" id="UP001290455">
    <property type="component" value="Unassembled WGS sequence"/>
</dbReference>
<reference evidence="1 2" key="1">
    <citation type="submission" date="2023-11" db="EMBL/GenBank/DDBJ databases">
        <title>Bacillus jintuensis, isolated from a mudflat on the Beibu Gulf coast.</title>
        <authorList>
            <person name="Li M."/>
        </authorList>
    </citation>
    <scope>NUCLEOTIDE SEQUENCE [LARGE SCALE GENOMIC DNA]</scope>
    <source>
        <strain evidence="1 2">31A1R</strain>
    </source>
</reference>
<gene>
    <name evidence="1" type="ORF">SM124_21095</name>
</gene>
<dbReference type="RefSeq" id="WP_322448489.1">
    <property type="nucleotide sequence ID" value="NZ_JAXOFX010000021.1"/>
</dbReference>
<dbReference type="EMBL" id="JAXOFX010000021">
    <property type="protein sequence ID" value="MDZ5474195.1"/>
    <property type="molecule type" value="Genomic_DNA"/>
</dbReference>
<comment type="caution">
    <text evidence="1">The sequence shown here is derived from an EMBL/GenBank/DDBJ whole genome shotgun (WGS) entry which is preliminary data.</text>
</comment>
<protein>
    <submittedName>
        <fullName evidence="1">Uncharacterized protein</fullName>
    </submittedName>
</protein>
<proteinExistence type="predicted"/>
<sequence>MLISKTGVSSIHYFVMNGKLLENDDLHYEVEIYKNGELTDQKLGSYGEIQKSFKDTLLSFGVNDLTTSSNKHFLDILAGQPGGLMSSSKEHEMTAWGLSSMIDNKVTLVKDEPLYLAAWVGTTKETFQSGYDDIQSMIKNNELTIVYKITLVDS</sequence>
<evidence type="ECO:0000313" key="2">
    <source>
        <dbReference type="Proteomes" id="UP001290455"/>
    </source>
</evidence>
<organism evidence="1 2">
    <name type="scientific">Robertmurraya mangrovi</name>
    <dbReference type="NCBI Taxonomy" id="3098077"/>
    <lineage>
        <taxon>Bacteria</taxon>
        <taxon>Bacillati</taxon>
        <taxon>Bacillota</taxon>
        <taxon>Bacilli</taxon>
        <taxon>Bacillales</taxon>
        <taxon>Bacillaceae</taxon>
        <taxon>Robertmurraya</taxon>
    </lineage>
</organism>
<evidence type="ECO:0000313" key="1">
    <source>
        <dbReference type="EMBL" id="MDZ5474195.1"/>
    </source>
</evidence>